<dbReference type="RefSeq" id="WP_015872470.1">
    <property type="nucleotide sequence ID" value="NZ_AP028097.1"/>
</dbReference>
<protein>
    <submittedName>
        <fullName evidence="1">Uncharacterized protein</fullName>
    </submittedName>
</protein>
<evidence type="ECO:0000313" key="2">
    <source>
        <dbReference type="Proteomes" id="UP001222680"/>
    </source>
</evidence>
<keyword evidence="2" id="KW-1185">Reference proteome</keyword>
<dbReference type="Proteomes" id="UP001222680">
    <property type="component" value="Chromosome"/>
</dbReference>
<organism evidence="1 2">
    <name type="scientific">Edwardsiella ictaluri</name>
    <dbReference type="NCBI Taxonomy" id="67780"/>
    <lineage>
        <taxon>Bacteria</taxon>
        <taxon>Pseudomonadati</taxon>
        <taxon>Pseudomonadota</taxon>
        <taxon>Gammaproteobacteria</taxon>
        <taxon>Enterobacterales</taxon>
        <taxon>Hafniaceae</taxon>
        <taxon>Edwardsiella</taxon>
    </lineage>
</organism>
<dbReference type="EMBL" id="CP092014">
    <property type="protein sequence ID" value="WFN97190.1"/>
    <property type="molecule type" value="Genomic_DNA"/>
</dbReference>
<evidence type="ECO:0000313" key="1">
    <source>
        <dbReference type="EMBL" id="WFN97190.1"/>
    </source>
</evidence>
<reference evidence="1 2" key="1">
    <citation type="submission" date="2022-02" db="EMBL/GenBank/DDBJ databases">
        <title>Phenotypic, genotypic and serological characterization of Edwardsiella ictaluri from catfish and ornamental fish species.</title>
        <authorList>
            <person name="Rose D."/>
            <person name="Tekedar H.C."/>
            <person name="Waldbieser G.C."/>
            <person name="Aarattuthodi S."/>
            <person name="Griffin M.J."/>
        </authorList>
    </citation>
    <scope>NUCLEOTIDE SEQUENCE [LARGE SCALE GENOMIC DNA]</scope>
    <source>
        <strain evidence="1 2">13 TAL-140 K3</strain>
    </source>
</reference>
<sequence length="79" mass="9039">MRSIACAGTLNSQRLGELSQRVATLQRCHRAKLQLLAVLDNRHPGLKRLLLAMTFDAVWYDPPHLRRRLLQLASRSDGY</sequence>
<dbReference type="GeneID" id="69540112"/>
<gene>
    <name evidence="1" type="ORF">MAY91_03610</name>
</gene>
<accession>A0ABY8GIB9</accession>
<proteinExistence type="predicted"/>
<name>A0ABY8GIB9_EDWIC</name>